<sequence length="227" mass="24510" precursor="true">MPKASALRCLIVLLMTSLPREAPAQAPPSPFAAIYPGRCETPASERTGDAGCYLLTTEPMDGLSEAVYWHLYTYPTLAIAQAARSRNGVAVQSHGKFWVFTVADQQWKPANGERVAVIGPLHLERGARYTARYMESILPPEMRGGAGHTHSGPEAFYVLSGAQCLETPDGTTVTNAGESVIMHTAHPMTLSGVGAENRRAVFIVLHDSAQPWITRGGTWTPPGRCPR</sequence>
<dbReference type="Gene3D" id="2.60.120.10">
    <property type="entry name" value="Jelly Rolls"/>
    <property type="match status" value="1"/>
</dbReference>
<dbReference type="Proteomes" id="UP000076079">
    <property type="component" value="Chromosome"/>
</dbReference>
<feature type="chain" id="PRO_5007512090" description="Cupin domain protein" evidence="1">
    <location>
        <begin position="25"/>
        <end position="227"/>
    </location>
</feature>
<feature type="signal peptide" evidence="1">
    <location>
        <begin position="1"/>
        <end position="24"/>
    </location>
</feature>
<dbReference type="AlphaFoldDB" id="A0A143PWG7"/>
<protein>
    <recommendedName>
        <fullName evidence="4">Cupin domain protein</fullName>
    </recommendedName>
</protein>
<dbReference type="EMBL" id="CP015136">
    <property type="protein sequence ID" value="AMY12606.1"/>
    <property type="molecule type" value="Genomic_DNA"/>
</dbReference>
<dbReference type="SUPFAM" id="SSF51182">
    <property type="entry name" value="RmlC-like cupins"/>
    <property type="match status" value="1"/>
</dbReference>
<reference evidence="2 3" key="1">
    <citation type="journal article" date="2016" name="Genome Announc.">
        <title>First Complete Genome Sequence of a Subdivision 6 Acidobacterium Strain.</title>
        <authorList>
            <person name="Huang S."/>
            <person name="Vieira S."/>
            <person name="Bunk B."/>
            <person name="Riedel T."/>
            <person name="Sproer C."/>
            <person name="Overmann J."/>
        </authorList>
    </citation>
    <scope>NUCLEOTIDE SEQUENCE [LARGE SCALE GENOMIC DNA]</scope>
    <source>
        <strain evidence="3">DSM 100886 HEG_-6_39</strain>
    </source>
</reference>
<dbReference type="InterPro" id="IPR014710">
    <property type="entry name" value="RmlC-like_jellyroll"/>
</dbReference>
<name>A0A143PWG7_LUTPR</name>
<dbReference type="InterPro" id="IPR011051">
    <property type="entry name" value="RmlC_Cupin_sf"/>
</dbReference>
<evidence type="ECO:0008006" key="4">
    <source>
        <dbReference type="Google" id="ProtNLM"/>
    </source>
</evidence>
<keyword evidence="3" id="KW-1185">Reference proteome</keyword>
<gene>
    <name evidence="2" type="ORF">LuPra_05885</name>
</gene>
<reference evidence="3" key="2">
    <citation type="submission" date="2016-04" db="EMBL/GenBank/DDBJ databases">
        <title>First Complete Genome Sequence of a Subdivision 6 Acidobacterium.</title>
        <authorList>
            <person name="Huang S."/>
            <person name="Vieira S."/>
            <person name="Bunk B."/>
            <person name="Riedel T."/>
            <person name="Sproeer C."/>
            <person name="Overmann J."/>
        </authorList>
    </citation>
    <scope>NUCLEOTIDE SEQUENCE [LARGE SCALE GENOMIC DNA]</scope>
    <source>
        <strain evidence="3">DSM 100886 HEG_-6_39</strain>
    </source>
</reference>
<dbReference type="KEGG" id="abac:LuPra_05885"/>
<accession>A0A143PWG7</accession>
<evidence type="ECO:0000313" key="2">
    <source>
        <dbReference type="EMBL" id="AMY12606.1"/>
    </source>
</evidence>
<evidence type="ECO:0000313" key="3">
    <source>
        <dbReference type="Proteomes" id="UP000076079"/>
    </source>
</evidence>
<organism evidence="2 3">
    <name type="scientific">Luteitalea pratensis</name>
    <dbReference type="NCBI Taxonomy" id="1855912"/>
    <lineage>
        <taxon>Bacteria</taxon>
        <taxon>Pseudomonadati</taxon>
        <taxon>Acidobacteriota</taxon>
        <taxon>Vicinamibacteria</taxon>
        <taxon>Vicinamibacterales</taxon>
        <taxon>Vicinamibacteraceae</taxon>
        <taxon>Luteitalea</taxon>
    </lineage>
</organism>
<keyword evidence="1" id="KW-0732">Signal</keyword>
<evidence type="ECO:0000256" key="1">
    <source>
        <dbReference type="SAM" id="SignalP"/>
    </source>
</evidence>
<proteinExistence type="predicted"/>